<dbReference type="Proteomes" id="UP000789342">
    <property type="component" value="Unassembled WGS sequence"/>
</dbReference>
<evidence type="ECO:0000313" key="1">
    <source>
        <dbReference type="EMBL" id="CAG8700569.1"/>
    </source>
</evidence>
<dbReference type="InterPro" id="IPR010405">
    <property type="entry name" value="COBRA1"/>
</dbReference>
<dbReference type="GO" id="GO:0045892">
    <property type="term" value="P:negative regulation of DNA-templated transcription"/>
    <property type="evidence" value="ECO:0007669"/>
    <property type="project" value="InterPro"/>
</dbReference>
<proteinExistence type="predicted"/>
<dbReference type="PANTHER" id="PTHR13503:SF3">
    <property type="entry name" value="NEGATIVE ELONGATION FACTOR B"/>
    <property type="match status" value="1"/>
</dbReference>
<organism evidence="1 2">
    <name type="scientific">Acaulospora morrowiae</name>
    <dbReference type="NCBI Taxonomy" id="94023"/>
    <lineage>
        <taxon>Eukaryota</taxon>
        <taxon>Fungi</taxon>
        <taxon>Fungi incertae sedis</taxon>
        <taxon>Mucoromycota</taxon>
        <taxon>Glomeromycotina</taxon>
        <taxon>Glomeromycetes</taxon>
        <taxon>Diversisporales</taxon>
        <taxon>Acaulosporaceae</taxon>
        <taxon>Acaulospora</taxon>
    </lineage>
</organism>
<dbReference type="Pfam" id="PF06209">
    <property type="entry name" value="COBRA1"/>
    <property type="match status" value="1"/>
</dbReference>
<comment type="caution">
    <text evidence="1">The sequence shown here is derived from an EMBL/GenBank/DDBJ whole genome shotgun (WGS) entry which is preliminary data.</text>
</comment>
<dbReference type="OrthoDB" id="5548359at2759"/>
<keyword evidence="2" id="KW-1185">Reference proteome</keyword>
<protein>
    <submittedName>
        <fullName evidence="1">17606_t:CDS:1</fullName>
    </submittedName>
</protein>
<gene>
    <name evidence="1" type="ORF">AMORRO_LOCUS12106</name>
</gene>
<dbReference type="GO" id="GO:0005634">
    <property type="term" value="C:nucleus"/>
    <property type="evidence" value="ECO:0007669"/>
    <property type="project" value="InterPro"/>
</dbReference>
<reference evidence="1" key="1">
    <citation type="submission" date="2021-06" db="EMBL/GenBank/DDBJ databases">
        <authorList>
            <person name="Kallberg Y."/>
            <person name="Tangrot J."/>
            <person name="Rosling A."/>
        </authorList>
    </citation>
    <scope>NUCLEOTIDE SEQUENCE</scope>
    <source>
        <strain evidence="1">CL551</strain>
    </source>
</reference>
<accession>A0A9N9N3Y3</accession>
<dbReference type="PANTHER" id="PTHR13503">
    <property type="entry name" value="NEGATIVE ELONGATION FACTOR COMPLEX MEMBER B"/>
    <property type="match status" value="1"/>
</dbReference>
<name>A0A9N9N3Y3_9GLOM</name>
<sequence length="627" mass="72477">MSFDPDRYMVGPQGARRLGLVLGDSDPLTGISVIQQHYQVKVENIENVYPLLESSGMSRYNIHAGILEELRDKFIKAIETEQWDQDKFNSFLAKTMSLLFLKELRPVLLALLRKYPERITSDVYAILAREPSIEVEAPIEIKRGLYARDKVKFKHVAQMYLMVYVQNQSLSMIAREMRGINVNDALDRRLDDQGLRSIINLVHESSDLFEDLLHIIREWHREFGVSKICSFRFDFFMGMQKAGRIQMCKRDHSYNIIWYINGGIRKGIDLSCINQINQLCAKNKKNGSRDFGDIAMIFQDPIVYNVFAAKIVEILKKYVDETYRKNSDKSNADMKNPSKYVHNIVSSVTKDKDSTLKWLSSMINLGSNSHKMMTSKIFNMPQVNEEIYTKFYKQLLVLIFDDRLRQTSTVSMFKASETTEDENDVPPIINPSNQFGETEIGLLRRSDLARKVFCHYMLERCEKGDIISLRRSLEYFRVTMPLSENPNMLHVELYESALQTLISLIIKHHRVRTLSSAKWSGVIRILVNMPWKPTIHELTVKLLNEYYTDEVSAGLARIGCMEKYKLVRDWAESLASSYMKIGLKPPLSQMLHTLYHSLWVQSTTCVDGMFKISPENCPAIFALGINM</sequence>
<dbReference type="AlphaFoldDB" id="A0A9N9N3Y3"/>
<dbReference type="EMBL" id="CAJVPV010016944">
    <property type="protein sequence ID" value="CAG8700569.1"/>
    <property type="molecule type" value="Genomic_DNA"/>
</dbReference>
<evidence type="ECO:0000313" key="2">
    <source>
        <dbReference type="Proteomes" id="UP000789342"/>
    </source>
</evidence>